<dbReference type="InterPro" id="IPR037465">
    <property type="entry name" value="YlxR"/>
</dbReference>
<gene>
    <name evidence="3" type="ORF">RM6536_0294</name>
</gene>
<accession>A0A0K2RXE9</accession>
<feature type="domain" description="YlxR" evidence="2">
    <location>
        <begin position="18"/>
        <end position="94"/>
    </location>
</feature>
<dbReference type="InterPro" id="IPR007393">
    <property type="entry name" value="YlxR_dom"/>
</dbReference>
<dbReference type="Gene3D" id="3.30.1230.10">
    <property type="entry name" value="YlxR-like"/>
    <property type="match status" value="1"/>
</dbReference>
<dbReference type="SUPFAM" id="SSF64376">
    <property type="entry name" value="YlxR-like"/>
    <property type="match status" value="1"/>
</dbReference>
<evidence type="ECO:0000259" key="2">
    <source>
        <dbReference type="Pfam" id="PF04296"/>
    </source>
</evidence>
<protein>
    <submittedName>
        <fullName evidence="3">Predicted nucleic acid binding protein implicated in transcription termination</fullName>
    </submittedName>
</protein>
<evidence type="ECO:0000256" key="1">
    <source>
        <dbReference type="SAM" id="MobiDB-lite"/>
    </source>
</evidence>
<organism evidence="3">
    <name type="scientific">Rothia mucilaginosa</name>
    <dbReference type="NCBI Taxonomy" id="43675"/>
    <lineage>
        <taxon>Bacteria</taxon>
        <taxon>Bacillati</taxon>
        <taxon>Actinomycetota</taxon>
        <taxon>Actinomycetes</taxon>
        <taxon>Micrococcales</taxon>
        <taxon>Micrococcaceae</taxon>
        <taxon>Rothia</taxon>
    </lineage>
</organism>
<reference evidence="4" key="1">
    <citation type="submission" date="2015-08" db="EMBL/GenBank/DDBJ databases">
        <title>Complete genome sequence of Rothia mucilaginosa strain NUM-Rm6536.</title>
        <authorList>
            <person name="Nambu T."/>
        </authorList>
    </citation>
    <scope>NUCLEOTIDE SEQUENCE [LARGE SCALE GENOMIC DNA]</scope>
    <source>
        <strain evidence="4">NUM-Rm6536</strain>
    </source>
</reference>
<dbReference type="InterPro" id="IPR035931">
    <property type="entry name" value="YlxR-like_sf"/>
</dbReference>
<dbReference type="EMBL" id="AP014938">
    <property type="protein sequence ID" value="BAS19541.1"/>
    <property type="molecule type" value="Genomic_DNA"/>
</dbReference>
<dbReference type="RefSeq" id="WP_060823751.1">
    <property type="nucleotide sequence ID" value="NZ_AP014938.1"/>
</dbReference>
<proteinExistence type="predicted"/>
<name>A0A0K2RXE9_9MICC</name>
<dbReference type="PANTHER" id="PTHR34215:SF1">
    <property type="entry name" value="YLXR DOMAIN-CONTAINING PROTEIN"/>
    <property type="match status" value="1"/>
</dbReference>
<dbReference type="Pfam" id="PF04296">
    <property type="entry name" value="YlxR"/>
    <property type="match status" value="1"/>
</dbReference>
<dbReference type="PATRIC" id="fig|43675.28.peg.299"/>
<dbReference type="Proteomes" id="UP000066203">
    <property type="component" value="Chromosome"/>
</dbReference>
<dbReference type="AlphaFoldDB" id="A0A0K2RXE9"/>
<sequence>MSNHDLTATSEAFEGPVRTCIGCRARDEQRNLLRIARTLVTSATEQTDTPPYQPDTAGTMPGRGAWIHPSEKCVAALQKKNGLARAFKKAVPAAQLQACCEQIRAVIADSTPS</sequence>
<evidence type="ECO:0000313" key="4">
    <source>
        <dbReference type="Proteomes" id="UP000066203"/>
    </source>
</evidence>
<evidence type="ECO:0000313" key="3">
    <source>
        <dbReference type="EMBL" id="BAS19541.1"/>
    </source>
</evidence>
<feature type="region of interest" description="Disordered" evidence="1">
    <location>
        <begin position="43"/>
        <end position="62"/>
    </location>
</feature>
<dbReference type="PANTHER" id="PTHR34215">
    <property type="entry name" value="BLL0784 PROTEIN"/>
    <property type="match status" value="1"/>
</dbReference>